<dbReference type="GO" id="GO:0051539">
    <property type="term" value="F:4 iron, 4 sulfur cluster binding"/>
    <property type="evidence" value="ECO:0007669"/>
    <property type="project" value="UniProtKB-KW"/>
</dbReference>
<evidence type="ECO:0000256" key="4">
    <source>
        <dbReference type="ARBA" id="ARBA00022723"/>
    </source>
</evidence>
<reference evidence="10" key="2">
    <citation type="journal article" date="2011" name="Nucleic Acids Res.">
        <title>Insights into the evolution of Archaea and eukaryotic protein modifier systems revealed by the genome of a novel archaeal group.</title>
        <authorList>
            <person name="Nunoura T."/>
            <person name="Takaki Y."/>
            <person name="Kakuta J."/>
            <person name="Nishi S."/>
            <person name="Sugahara J."/>
            <person name="Kazama H."/>
            <person name="Chee G."/>
            <person name="Hattori M."/>
            <person name="Kanai A."/>
            <person name="Atomi H."/>
            <person name="Takai K."/>
            <person name="Takami H."/>
        </authorList>
    </citation>
    <scope>NUCLEOTIDE SEQUENCE</scope>
</reference>
<dbReference type="SUPFAM" id="SSF48310">
    <property type="entry name" value="Aldehyde ferredoxin oxidoreductase, C-terminal domains"/>
    <property type="match status" value="1"/>
</dbReference>
<dbReference type="InterPro" id="IPR013984">
    <property type="entry name" value="Ald_Fedxn_OxRdtase_dom2"/>
</dbReference>
<dbReference type="PANTHER" id="PTHR30038">
    <property type="entry name" value="ALDEHYDE FERREDOXIN OXIDOREDUCTASE"/>
    <property type="match status" value="1"/>
</dbReference>
<evidence type="ECO:0000256" key="5">
    <source>
        <dbReference type="ARBA" id="ARBA00023002"/>
    </source>
</evidence>
<comment type="similarity">
    <text evidence="2">Belongs to the AOR/FOR family.</text>
</comment>
<dbReference type="InterPro" id="IPR036021">
    <property type="entry name" value="Tungsten_al_ferr_oxy-like_C"/>
</dbReference>
<dbReference type="InterPro" id="IPR013983">
    <property type="entry name" value="Ald_Fedxn_OxRdtase_N"/>
</dbReference>
<comment type="cofactor">
    <cofactor evidence="1">
        <name>[4Fe-4S] cluster</name>
        <dbReference type="ChEBI" id="CHEBI:49883"/>
    </cofactor>
</comment>
<dbReference type="Gene3D" id="1.10.599.10">
    <property type="entry name" value="Aldehyde Ferredoxin Oxidoreductase Protein, subunit A, domain 3"/>
    <property type="match status" value="1"/>
</dbReference>
<dbReference type="InterPro" id="IPR001203">
    <property type="entry name" value="OxRdtase_Ald_Fedxn_C"/>
</dbReference>
<dbReference type="Pfam" id="PF02730">
    <property type="entry name" value="AFOR_N"/>
    <property type="match status" value="1"/>
</dbReference>
<dbReference type="Gene3D" id="3.60.9.10">
    <property type="entry name" value="Aldehyde ferredoxin oxidoreductase, N-terminal domain"/>
    <property type="match status" value="1"/>
</dbReference>
<dbReference type="SMART" id="SM00790">
    <property type="entry name" value="AFOR_N"/>
    <property type="match status" value="1"/>
</dbReference>
<dbReference type="PANTHER" id="PTHR30038:SF7">
    <property type="entry name" value="TUNGSTEN-CONTAINING GLYCERALDEHYDE-3-PHOSPHATE:FERREDOXIN OXIDOREDUCTASE"/>
    <property type="match status" value="1"/>
</dbReference>
<keyword evidence="6" id="KW-0408">Iron</keyword>
<comment type="cofactor">
    <cofactor evidence="8">
        <name>tungstopterin</name>
        <dbReference type="ChEBI" id="CHEBI:30402"/>
    </cofactor>
</comment>
<gene>
    <name evidence="10" type="ORF">HGMM_F31D11C10</name>
</gene>
<dbReference type="SUPFAM" id="SSF56228">
    <property type="entry name" value="Aldehyde ferredoxin oxidoreductase, N-terminal domain"/>
    <property type="match status" value="1"/>
</dbReference>
<dbReference type="InterPro" id="IPR013985">
    <property type="entry name" value="Ald_Fedxn_OxRdtase_dom3"/>
</dbReference>
<evidence type="ECO:0000256" key="7">
    <source>
        <dbReference type="ARBA" id="ARBA00023014"/>
    </source>
</evidence>
<dbReference type="GO" id="GO:0046872">
    <property type="term" value="F:metal ion binding"/>
    <property type="evidence" value="ECO:0007669"/>
    <property type="project" value="UniProtKB-KW"/>
</dbReference>
<name>E6NAM2_CALS0</name>
<sequence>MSSGGLIGFIDLTNGETRTEPVSPELRRMFLGGRGLNMYLLYRLLTPGIDPLSPENVLIVGAGLLTGAPCLGAARANVSAKSPLTGAVGDSNIGGHFAVPMRRSGFDCVVVRGASEKPVRVLLSEGRVEVKDADDVWGLDTLDAQEKIRQIEGQKAQSLVIGQAGENLVRYANVRNGRKASAGRTGMGAVMGSKKLKAITAFEDGRIEWHDPPQLYTLAKKMNDHVLGTKWGQALSKYGSMVIFNYTYHTGLVRVKNFETQYLDDVGTLEPENMEKYTQRMTGCSACAVKCRHYYELDDGPYPHTGEGPEYSQLGSFGTMLGINKMEAVMNAVYLCNKYGLDTVETGNVIAWLMELYEKKIVDEKLLGGVRPVWGDERTVYQLIEMIALRRGVGDVLAEGMVGASKVFGPRTLYYANQIKGMGTILSDDRAVPSFALGIATATRGSDHLRSRPALDLYGLPEDFLKNLYGGKVSSDYTSYEGKSRMVWWHELEYAVVDSLGLCKFQTIFCAVHAPSFREWASLIKHATGMELTVEELMEIGERICAVERLFNIREGFSRRDDTLPERYHEEPTSEGLPKVRGKTIDREMFEKMLDEYYQLHGWGLDGKPLPETLKRLGLAEMLEVEA</sequence>
<evidence type="ECO:0000256" key="1">
    <source>
        <dbReference type="ARBA" id="ARBA00001966"/>
    </source>
</evidence>
<proteinExistence type="inferred from homology"/>
<evidence type="ECO:0000313" key="10">
    <source>
        <dbReference type="EMBL" id="BAJ49378.1"/>
    </source>
</evidence>
<keyword evidence="3" id="KW-0004">4Fe-4S</keyword>
<dbReference type="InterPro" id="IPR051919">
    <property type="entry name" value="W-dependent_AOR"/>
</dbReference>
<dbReference type="Gene3D" id="1.10.569.10">
    <property type="entry name" value="Aldehyde Ferredoxin Oxidoreductase Protein, subunit A, domain 2"/>
    <property type="match status" value="1"/>
</dbReference>
<dbReference type="GO" id="GO:0033726">
    <property type="term" value="F:aldehyde ferredoxin oxidoreductase activity"/>
    <property type="evidence" value="ECO:0007669"/>
    <property type="project" value="UniProtKB-EC"/>
</dbReference>
<evidence type="ECO:0000256" key="8">
    <source>
        <dbReference type="ARBA" id="ARBA00049934"/>
    </source>
</evidence>
<keyword evidence="7" id="KW-0411">Iron-sulfur</keyword>
<feature type="domain" description="Aldehyde ferredoxin oxidoreductase N-terminal" evidence="9">
    <location>
        <begin position="5"/>
        <end position="205"/>
    </location>
</feature>
<dbReference type="EMBL" id="AP011892">
    <property type="protein sequence ID" value="BAJ49378.1"/>
    <property type="molecule type" value="Genomic_DNA"/>
</dbReference>
<dbReference type="EC" id="1.2.7.5" evidence="10"/>
<evidence type="ECO:0000259" key="9">
    <source>
        <dbReference type="SMART" id="SM00790"/>
    </source>
</evidence>
<evidence type="ECO:0000256" key="6">
    <source>
        <dbReference type="ARBA" id="ARBA00023004"/>
    </source>
</evidence>
<keyword evidence="5 10" id="KW-0560">Oxidoreductase</keyword>
<protein>
    <submittedName>
        <fullName evidence="10">Aldehyde:ferredoxin oxidoreductase</fullName>
        <ecNumber evidence="10">1.2.7.5</ecNumber>
    </submittedName>
</protein>
<accession>E6NAM2</accession>
<organism evidence="10">
    <name type="scientific">Caldiarchaeum subterraneum</name>
    <dbReference type="NCBI Taxonomy" id="311458"/>
    <lineage>
        <taxon>Archaea</taxon>
        <taxon>Nitrososphaerota</taxon>
        <taxon>Candidatus Caldarchaeales</taxon>
        <taxon>Candidatus Caldarchaeaceae</taxon>
        <taxon>Candidatus Caldarchaeum</taxon>
    </lineage>
</organism>
<evidence type="ECO:0000256" key="3">
    <source>
        <dbReference type="ARBA" id="ARBA00022485"/>
    </source>
</evidence>
<keyword evidence="4" id="KW-0479">Metal-binding</keyword>
<dbReference type="InterPro" id="IPR036503">
    <property type="entry name" value="Ald_Fedxn_OxRdtase_N_sf"/>
</dbReference>
<dbReference type="AlphaFoldDB" id="E6NAM2"/>
<evidence type="ECO:0000256" key="2">
    <source>
        <dbReference type="ARBA" id="ARBA00011032"/>
    </source>
</evidence>
<dbReference type="Pfam" id="PF01314">
    <property type="entry name" value="AFOR_C"/>
    <property type="match status" value="1"/>
</dbReference>
<dbReference type="GO" id="GO:0009055">
    <property type="term" value="F:electron transfer activity"/>
    <property type="evidence" value="ECO:0007669"/>
    <property type="project" value="InterPro"/>
</dbReference>
<reference evidence="10" key="1">
    <citation type="journal article" date="2005" name="Environ. Microbiol.">
        <title>Genetic and functional properties of uncultivated thermophilic crenarchaeotes from a subsurface gold mine as revealed by analysis of genome fragments.</title>
        <authorList>
            <person name="Nunoura T."/>
            <person name="Hirayama H."/>
            <person name="Takami H."/>
            <person name="Oida H."/>
            <person name="Nishi S."/>
            <person name="Shimamura S."/>
            <person name="Suzuki Y."/>
            <person name="Inagaki F."/>
            <person name="Takai K."/>
            <person name="Nealson K.H."/>
            <person name="Horikoshi K."/>
        </authorList>
    </citation>
    <scope>NUCLEOTIDE SEQUENCE</scope>
</reference>